<keyword evidence="7" id="KW-1185">Reference proteome</keyword>
<reference evidence="6" key="1">
    <citation type="submission" date="2023-10" db="EMBL/GenBank/DDBJ databases">
        <title>Genome assembly of Pristionchus species.</title>
        <authorList>
            <person name="Yoshida K."/>
            <person name="Sommer R.J."/>
        </authorList>
    </citation>
    <scope>NUCLEOTIDE SEQUENCE</scope>
    <source>
        <strain evidence="6">RS5133</strain>
    </source>
</reference>
<dbReference type="PANTHER" id="PTHR45886">
    <property type="entry name" value="NUCLEAR HORMONE RECEPTOR FAMILY-RELATED-RELATED"/>
    <property type="match status" value="1"/>
</dbReference>
<evidence type="ECO:0000256" key="4">
    <source>
        <dbReference type="ARBA" id="ARBA00023170"/>
    </source>
</evidence>
<dbReference type="PANTHER" id="PTHR45886:SF18">
    <property type="entry name" value="NR LBD DOMAIN-CONTAINING PROTEIN-RELATED"/>
    <property type="match status" value="1"/>
</dbReference>
<dbReference type="EMBL" id="BTSY01000006">
    <property type="protein sequence ID" value="GMT33752.1"/>
    <property type="molecule type" value="Genomic_DNA"/>
</dbReference>
<dbReference type="Proteomes" id="UP001432322">
    <property type="component" value="Unassembled WGS sequence"/>
</dbReference>
<dbReference type="Gene3D" id="1.10.565.10">
    <property type="entry name" value="Retinoid X Receptor"/>
    <property type="match status" value="1"/>
</dbReference>
<evidence type="ECO:0000256" key="1">
    <source>
        <dbReference type="ARBA" id="ARBA00005993"/>
    </source>
</evidence>
<name>A0AAV5WRQ4_9BILA</name>
<protein>
    <recommendedName>
        <fullName evidence="5">NR LBD domain-containing protein</fullName>
    </recommendedName>
</protein>
<gene>
    <name evidence="6" type="ORF">PFISCL1PPCAC_25049</name>
</gene>
<comment type="caution">
    <text evidence="6">The sequence shown here is derived from an EMBL/GenBank/DDBJ whole genome shotgun (WGS) entry which is preliminary data.</text>
</comment>
<feature type="non-terminal residue" evidence="6">
    <location>
        <position position="1"/>
    </location>
</feature>
<feature type="domain" description="NR LBD" evidence="5">
    <location>
        <begin position="43"/>
        <end position="257"/>
    </location>
</feature>
<accession>A0AAV5WRQ4</accession>
<dbReference type="AlphaFoldDB" id="A0AAV5WRQ4"/>
<dbReference type="FunFam" id="1.10.565.10:FF:000081">
    <property type="entry name" value="Nuclear receptor"/>
    <property type="match status" value="1"/>
</dbReference>
<keyword evidence="4" id="KW-0675">Receptor</keyword>
<evidence type="ECO:0000256" key="2">
    <source>
        <dbReference type="ARBA" id="ARBA00023015"/>
    </source>
</evidence>
<dbReference type="SUPFAM" id="SSF48508">
    <property type="entry name" value="Nuclear receptor ligand-binding domain"/>
    <property type="match status" value="1"/>
</dbReference>
<keyword evidence="2" id="KW-0805">Transcription regulation</keyword>
<evidence type="ECO:0000259" key="5">
    <source>
        <dbReference type="PROSITE" id="PS51843"/>
    </source>
</evidence>
<feature type="non-terminal residue" evidence="6">
    <location>
        <position position="257"/>
    </location>
</feature>
<keyword evidence="3" id="KW-0804">Transcription</keyword>
<organism evidence="6 7">
    <name type="scientific">Pristionchus fissidentatus</name>
    <dbReference type="NCBI Taxonomy" id="1538716"/>
    <lineage>
        <taxon>Eukaryota</taxon>
        <taxon>Metazoa</taxon>
        <taxon>Ecdysozoa</taxon>
        <taxon>Nematoda</taxon>
        <taxon>Chromadorea</taxon>
        <taxon>Rhabditida</taxon>
        <taxon>Rhabditina</taxon>
        <taxon>Diplogasteromorpha</taxon>
        <taxon>Diplogasteroidea</taxon>
        <taxon>Neodiplogasteridae</taxon>
        <taxon>Pristionchus</taxon>
    </lineage>
</organism>
<dbReference type="PROSITE" id="PS51843">
    <property type="entry name" value="NR_LBD"/>
    <property type="match status" value="1"/>
</dbReference>
<evidence type="ECO:0000313" key="6">
    <source>
        <dbReference type="EMBL" id="GMT33752.1"/>
    </source>
</evidence>
<dbReference type="Pfam" id="PF00104">
    <property type="entry name" value="Hormone_recep"/>
    <property type="match status" value="1"/>
</dbReference>
<evidence type="ECO:0000256" key="3">
    <source>
        <dbReference type="ARBA" id="ARBA00023163"/>
    </source>
</evidence>
<evidence type="ECO:0000313" key="7">
    <source>
        <dbReference type="Proteomes" id="UP001432322"/>
    </source>
</evidence>
<dbReference type="InterPro" id="IPR000536">
    <property type="entry name" value="Nucl_hrmn_rcpt_lig-bd"/>
</dbReference>
<proteinExistence type="inferred from homology"/>
<comment type="similarity">
    <text evidence="1">Belongs to the nuclear hormone receptor family.</text>
</comment>
<dbReference type="InterPro" id="IPR035500">
    <property type="entry name" value="NHR-like_dom_sf"/>
</dbReference>
<dbReference type="SMART" id="SM00430">
    <property type="entry name" value="HOLI"/>
    <property type="match status" value="1"/>
</dbReference>
<sequence>IESTMDRLIDKLVHVEIAHHRIRKSNYVPTMRETSMDNCLKGHSKLGIDYGVRIRERVPFPVPFDKHQHSDLPKHKIWIFLDLVYTIEYLKTFDFFHKLDENDKRVLAKHITLTTVTMTNSFYSYENKSECTIHPDGDIPHGGQIPRWKCKEEAEDDRALHYESIQRIKDLNMDRKEYVLVKAVIACNPALEDLSSNGRKVMQEQRERYAKSLMSYAMSRRGLLEGPPVYAAMMSHVEWLIRLVKKHKDIHVLICAL</sequence>